<dbReference type="InterPro" id="IPR000719">
    <property type="entry name" value="Prot_kinase_dom"/>
</dbReference>
<evidence type="ECO:0000313" key="10">
    <source>
        <dbReference type="EMBL" id="GBP06917.1"/>
    </source>
</evidence>
<dbReference type="PROSITE" id="PS51285">
    <property type="entry name" value="AGC_KINASE_CTER"/>
    <property type="match status" value="1"/>
</dbReference>
<dbReference type="SMART" id="SM00133">
    <property type="entry name" value="S_TK_X"/>
    <property type="match status" value="1"/>
</dbReference>
<name>A0A4C1T096_EUMVA</name>
<evidence type="ECO:0000256" key="5">
    <source>
        <dbReference type="ARBA" id="ARBA00022840"/>
    </source>
</evidence>
<dbReference type="Proteomes" id="UP000299102">
    <property type="component" value="Unassembled WGS sequence"/>
</dbReference>
<dbReference type="OrthoDB" id="63267at2759"/>
<gene>
    <name evidence="10" type="primary">PRKACB</name>
    <name evidence="10" type="ORF">EVAR_4368_1</name>
</gene>
<evidence type="ECO:0000256" key="3">
    <source>
        <dbReference type="ARBA" id="ARBA00022741"/>
    </source>
</evidence>
<keyword evidence="4 10" id="KW-0418">Kinase</keyword>
<organism evidence="10 11">
    <name type="scientific">Eumeta variegata</name>
    <name type="common">Bagworm moth</name>
    <name type="synonym">Eumeta japonica</name>
    <dbReference type="NCBI Taxonomy" id="151549"/>
    <lineage>
        <taxon>Eukaryota</taxon>
        <taxon>Metazoa</taxon>
        <taxon>Ecdysozoa</taxon>
        <taxon>Arthropoda</taxon>
        <taxon>Hexapoda</taxon>
        <taxon>Insecta</taxon>
        <taxon>Pterygota</taxon>
        <taxon>Neoptera</taxon>
        <taxon>Endopterygota</taxon>
        <taxon>Lepidoptera</taxon>
        <taxon>Glossata</taxon>
        <taxon>Ditrysia</taxon>
        <taxon>Tineoidea</taxon>
        <taxon>Psychidae</taxon>
        <taxon>Oiketicinae</taxon>
        <taxon>Eumeta</taxon>
    </lineage>
</organism>
<keyword evidence="1 7" id="KW-0723">Serine/threonine-protein kinase</keyword>
<evidence type="ECO:0000256" key="2">
    <source>
        <dbReference type="ARBA" id="ARBA00022679"/>
    </source>
</evidence>
<protein>
    <submittedName>
        <fullName evidence="10">cAMP-dependent protein kinase catalytic subunit beta</fullName>
    </submittedName>
</protein>
<keyword evidence="11" id="KW-1185">Reference proteome</keyword>
<feature type="domain" description="Protein kinase" evidence="8">
    <location>
        <begin position="53"/>
        <end position="307"/>
    </location>
</feature>
<evidence type="ECO:0000256" key="1">
    <source>
        <dbReference type="ARBA" id="ARBA00022527"/>
    </source>
</evidence>
<dbReference type="STRING" id="151549.A0A4C1T096"/>
<dbReference type="GO" id="GO:0005634">
    <property type="term" value="C:nucleus"/>
    <property type="evidence" value="ECO:0007669"/>
    <property type="project" value="TreeGrafter"/>
</dbReference>
<dbReference type="PROSITE" id="PS00107">
    <property type="entry name" value="PROTEIN_KINASE_ATP"/>
    <property type="match status" value="1"/>
</dbReference>
<dbReference type="InterPro" id="IPR011009">
    <property type="entry name" value="Kinase-like_dom_sf"/>
</dbReference>
<comment type="caution">
    <text evidence="10">The sequence shown here is derived from an EMBL/GenBank/DDBJ whole genome shotgun (WGS) entry which is preliminary data.</text>
</comment>
<dbReference type="InterPro" id="IPR000961">
    <property type="entry name" value="AGC-kinase_C"/>
</dbReference>
<dbReference type="PANTHER" id="PTHR24353:SF152">
    <property type="entry name" value="UT01108P-RELATED"/>
    <property type="match status" value="1"/>
</dbReference>
<dbReference type="GO" id="GO:0007476">
    <property type="term" value="P:imaginal disc-derived wing morphogenesis"/>
    <property type="evidence" value="ECO:0007669"/>
    <property type="project" value="UniProtKB-ARBA"/>
</dbReference>
<sequence>MAEDVKEASTSQLSTGYSAAKQEEYNIYLKKITSLFHQKIAKKMDSSAKLTDFERRTILGTGAYGVVYLVKHIGAENYYAMKALEKAKIVKLKQIEHTYNEKTILCGLDFPFVVHMKYFFKDNVYIYFVMPFIGGGEMFFHLRNESKFNENYAKFYASQVLLALEYLHACSLVYRDLKPENILIDRVGYTKLTDFGFCKFLHGRTWTLCGTPEYLAPEIILSKGYGTTVDWWSFGVLIYEMCAGYPPFFASEPMKVYEKIVTGKYRNPAHFSPALIDLLSHTLVLDVTRRFGNLKNGMLDFKNHKWFSEINWDHIFNGRTPAPFVPKTDSPGDTQQFDLYDTEKIKECSFCMFEKEFKDF</sequence>
<dbReference type="PANTHER" id="PTHR24353">
    <property type="entry name" value="CYCLIC NUCLEOTIDE-DEPENDENT PROTEIN KINASE"/>
    <property type="match status" value="1"/>
</dbReference>
<keyword evidence="3 6" id="KW-0547">Nucleotide-binding</keyword>
<evidence type="ECO:0000256" key="4">
    <source>
        <dbReference type="ARBA" id="ARBA00022777"/>
    </source>
</evidence>
<dbReference type="PROSITE" id="PS50011">
    <property type="entry name" value="PROTEIN_KINASE_DOM"/>
    <property type="match status" value="1"/>
</dbReference>
<dbReference type="GO" id="GO:0004691">
    <property type="term" value="F:cAMP-dependent protein kinase activity"/>
    <property type="evidence" value="ECO:0007669"/>
    <property type="project" value="TreeGrafter"/>
</dbReference>
<reference evidence="10 11" key="1">
    <citation type="journal article" date="2019" name="Commun. Biol.">
        <title>The bagworm genome reveals a unique fibroin gene that provides high tensile strength.</title>
        <authorList>
            <person name="Kono N."/>
            <person name="Nakamura H."/>
            <person name="Ohtoshi R."/>
            <person name="Tomita M."/>
            <person name="Numata K."/>
            <person name="Arakawa K."/>
        </authorList>
    </citation>
    <scope>NUCLEOTIDE SEQUENCE [LARGE SCALE GENOMIC DNA]</scope>
</reference>
<dbReference type="Pfam" id="PF00069">
    <property type="entry name" value="Pkinase"/>
    <property type="match status" value="1"/>
</dbReference>
<accession>A0A4C1T096</accession>
<proteinExistence type="inferred from homology"/>
<evidence type="ECO:0000259" key="9">
    <source>
        <dbReference type="PROSITE" id="PS51285"/>
    </source>
</evidence>
<dbReference type="EMBL" id="BGZK01000024">
    <property type="protein sequence ID" value="GBP06917.1"/>
    <property type="molecule type" value="Genomic_DNA"/>
</dbReference>
<dbReference type="InterPro" id="IPR017441">
    <property type="entry name" value="Protein_kinase_ATP_BS"/>
</dbReference>
<dbReference type="InterPro" id="IPR008271">
    <property type="entry name" value="Ser/Thr_kinase_AS"/>
</dbReference>
<evidence type="ECO:0000259" key="8">
    <source>
        <dbReference type="PROSITE" id="PS50011"/>
    </source>
</evidence>
<dbReference type="GO" id="GO:0005952">
    <property type="term" value="C:cAMP-dependent protein kinase complex"/>
    <property type="evidence" value="ECO:0007669"/>
    <property type="project" value="TreeGrafter"/>
</dbReference>
<feature type="binding site" evidence="6">
    <location>
        <position position="82"/>
    </location>
    <ligand>
        <name>ATP</name>
        <dbReference type="ChEBI" id="CHEBI:30616"/>
    </ligand>
</feature>
<evidence type="ECO:0000256" key="6">
    <source>
        <dbReference type="PROSITE-ProRule" id="PRU10141"/>
    </source>
</evidence>
<dbReference type="Gene3D" id="1.10.510.10">
    <property type="entry name" value="Transferase(Phosphotransferase) domain 1"/>
    <property type="match status" value="1"/>
</dbReference>
<comment type="similarity">
    <text evidence="7">Belongs to the protein kinase superfamily.</text>
</comment>
<feature type="domain" description="AGC-kinase C-terminal" evidence="9">
    <location>
        <begin position="308"/>
        <end position="360"/>
    </location>
</feature>
<evidence type="ECO:0000313" key="11">
    <source>
        <dbReference type="Proteomes" id="UP000299102"/>
    </source>
</evidence>
<dbReference type="GO" id="GO:0005524">
    <property type="term" value="F:ATP binding"/>
    <property type="evidence" value="ECO:0007669"/>
    <property type="project" value="UniProtKB-UniRule"/>
</dbReference>
<dbReference type="PROSITE" id="PS00108">
    <property type="entry name" value="PROTEIN_KINASE_ST"/>
    <property type="match status" value="1"/>
</dbReference>
<dbReference type="Gene3D" id="3.30.200.20">
    <property type="entry name" value="Phosphorylase Kinase, domain 1"/>
    <property type="match status" value="1"/>
</dbReference>
<dbReference type="FunFam" id="1.10.510.10:FF:000005">
    <property type="entry name" value="cAMP-dependent protein kinase catalytic subunit alpha"/>
    <property type="match status" value="1"/>
</dbReference>
<dbReference type="AlphaFoldDB" id="A0A4C1T096"/>
<dbReference type="SMART" id="SM00220">
    <property type="entry name" value="S_TKc"/>
    <property type="match status" value="1"/>
</dbReference>
<dbReference type="GO" id="GO:0005829">
    <property type="term" value="C:cytosol"/>
    <property type="evidence" value="ECO:0007669"/>
    <property type="project" value="TreeGrafter"/>
</dbReference>
<keyword evidence="5 6" id="KW-0067">ATP-binding</keyword>
<keyword evidence="2" id="KW-0808">Transferase</keyword>
<dbReference type="SUPFAM" id="SSF56112">
    <property type="entry name" value="Protein kinase-like (PK-like)"/>
    <property type="match status" value="1"/>
</dbReference>
<evidence type="ECO:0000256" key="7">
    <source>
        <dbReference type="RuleBase" id="RU000304"/>
    </source>
</evidence>